<dbReference type="Pfam" id="PF00248">
    <property type="entry name" value="Aldo_ket_red"/>
    <property type="match status" value="1"/>
</dbReference>
<dbReference type="SUPFAM" id="SSF51430">
    <property type="entry name" value="NAD(P)-linked oxidoreductase"/>
    <property type="match status" value="1"/>
</dbReference>
<dbReference type="InterPro" id="IPR036188">
    <property type="entry name" value="FAD/NAD-bd_sf"/>
</dbReference>
<dbReference type="EMBL" id="JPOX01000041">
    <property type="protein sequence ID" value="KFX42694.1"/>
    <property type="molecule type" value="Genomic_DNA"/>
</dbReference>
<evidence type="ECO:0000259" key="9">
    <source>
        <dbReference type="Pfam" id="PF01494"/>
    </source>
</evidence>
<evidence type="ECO:0000256" key="6">
    <source>
        <dbReference type="ARBA" id="ARBA00047534"/>
    </source>
</evidence>
<dbReference type="Pfam" id="PF01494">
    <property type="entry name" value="FAD_binding_3"/>
    <property type="match status" value="1"/>
</dbReference>
<evidence type="ECO:0000259" key="8">
    <source>
        <dbReference type="Pfam" id="PF00248"/>
    </source>
</evidence>
<dbReference type="Gene3D" id="3.20.20.100">
    <property type="entry name" value="NADP-dependent oxidoreductase domain"/>
    <property type="match status" value="1"/>
</dbReference>
<dbReference type="PROSITE" id="PS00798">
    <property type="entry name" value="ALDOKETO_REDUCTASE_1"/>
    <property type="match status" value="1"/>
</dbReference>
<comment type="caution">
    <text evidence="10">The sequence shown here is derived from an EMBL/GenBank/DDBJ whole genome shotgun (WGS) entry which is preliminary data.</text>
</comment>
<dbReference type="InterPro" id="IPR023210">
    <property type="entry name" value="NADP_OxRdtase_dom"/>
</dbReference>
<dbReference type="PRINTS" id="PR00069">
    <property type="entry name" value="ALDKETRDTASE"/>
</dbReference>
<dbReference type="InterPro" id="IPR002938">
    <property type="entry name" value="FAD-bd"/>
</dbReference>
<keyword evidence="4" id="KW-0560">Oxidoreductase</keyword>
<accession>A0A093UY86</accession>
<proteinExistence type="predicted"/>
<evidence type="ECO:0000256" key="1">
    <source>
        <dbReference type="ARBA" id="ARBA00012845"/>
    </source>
</evidence>
<feature type="domain" description="FAD-binding" evidence="9">
    <location>
        <begin position="4"/>
        <end position="319"/>
    </location>
</feature>
<dbReference type="Gene3D" id="3.30.9.10">
    <property type="entry name" value="D-Amino Acid Oxidase, subunit A, domain 2"/>
    <property type="match status" value="1"/>
</dbReference>
<sequence length="695" mass="77693">MPSLKVLICGGGCAVPALAYWLSKCGHRVVVVERFPDLRASGAQIDLRAQGIDVVKRMGLLDVIRSKLVDEIGFSFVDSQGRAKATVMANKSGKGTQSLTSEFEIMRGDLVGLLYEATKDRVEYIFGKQVEYFEQDDGQVMIHFSDGTSDSFDLLVGADGQGSRIRQAISTPTTADLYTRLNVHIAYYFVPRTEDDSDTSQMYLIPGGRAITRRTHNQHETQVYFMVRDESEELRSLPKAPLEQQKQFWSNRFADAGWQAPRFLEGMKTTESFYCQEAVQVHIESWHKGRVVPVGDAAHCASPFSGMGTTGSFVGAYVLAGEINRHSDDLPQAFANYEKLRPFVNELQRQELWCTLVATFSRFTRSQKLLIWQLGMLSDSKYSSFPQAQEQREQSQFGSKAAEELRASIIHALRIGYRLIDTAQYYGVEEIVGDAVRESGVPRSEITVITKFWGEWHHDPAAALDKSLHDLNIEYIDILLMHWPWAMSSDGKQLLRPEESPTYVETWKKMEALVGPKCRAIGVSNFTQKTLSVLLRECKIVPVVNQVELHALNPNLKLTPWCEDHGIKVMSWSTIGGGAESSQASKEILSNPLFTDIAAAHGIPVGAVSLSWAVQRGIIVIPKSSSTARIDSNIRLVRLTDDEIEAINNAENTIGRIRLTDNAPAIQKEIKGRKTVMGWTAEDYGWEDSEGTWLT</sequence>
<dbReference type="InterPro" id="IPR018170">
    <property type="entry name" value="Aldo/ket_reductase_CS"/>
</dbReference>
<evidence type="ECO:0000256" key="7">
    <source>
        <dbReference type="ARBA" id="ARBA00049485"/>
    </source>
</evidence>
<evidence type="ECO:0000256" key="2">
    <source>
        <dbReference type="ARBA" id="ARBA00022630"/>
    </source>
</evidence>
<gene>
    <name evidence="10" type="ORF">GQ26_0410040</name>
</gene>
<keyword evidence="3" id="KW-0274">FAD</keyword>
<dbReference type="PANTHER" id="PTHR46865">
    <property type="entry name" value="OXIDOREDUCTASE-RELATED"/>
    <property type="match status" value="1"/>
</dbReference>
<evidence type="ECO:0000256" key="3">
    <source>
        <dbReference type="ARBA" id="ARBA00022827"/>
    </source>
</evidence>
<dbReference type="SUPFAM" id="SSF51905">
    <property type="entry name" value="FAD/NAD(P)-binding domain"/>
    <property type="match status" value="1"/>
</dbReference>
<comment type="function">
    <text evidence="5">Catalyzes the initial reaction in the xylose utilization pathway by reducing D-xylose into xylitol. Xylose is a major component of hemicelluloses such as xylan. Most fungi utilize D-xylose via three enzymatic reactions, xylose reductase (XR), xylitol dehydrogenase (XDH), and xylulokinase, to form xylulose 5-phosphate, which enters pentose phosphate pathway.</text>
</comment>
<reference key="1">
    <citation type="journal article" date="2014" name="PLoS Genet.">
        <title>Signature Gene Expression Reveals Novel Clues to the Molecular Mechanisms of Dimorphic Transition in Penicillium marneffei.</title>
        <authorList>
            <person name="Yang E."/>
            <person name="Wang G."/>
            <person name="Cai J."/>
            <person name="Woo P.C."/>
            <person name="Lau S.K."/>
            <person name="Yuen K.-Y."/>
            <person name="Chow W.-N."/>
            <person name="Lin X."/>
        </authorList>
    </citation>
    <scope>NUCLEOTIDE SEQUENCE [LARGE SCALE GENOMIC DNA]</scope>
    <source>
        <strain>PM1</strain>
    </source>
</reference>
<dbReference type="InterPro" id="IPR036812">
    <property type="entry name" value="NAD(P)_OxRdtase_dom_sf"/>
</dbReference>
<dbReference type="CDD" id="cd19071">
    <property type="entry name" value="AKR_AKR1-5-like"/>
    <property type="match status" value="1"/>
</dbReference>
<dbReference type="AlphaFoldDB" id="A0A093UY86"/>
<evidence type="ECO:0000256" key="5">
    <source>
        <dbReference type="ARBA" id="ARBA00025065"/>
    </source>
</evidence>
<dbReference type="eggNOG" id="ENOG502QTX9">
    <property type="taxonomic scope" value="Eukaryota"/>
</dbReference>
<comment type="catalytic activity">
    <reaction evidence="6">
        <text>xylitol + NADP(+) = D-xylose + NADPH + H(+)</text>
        <dbReference type="Rhea" id="RHEA:27445"/>
        <dbReference type="ChEBI" id="CHEBI:15378"/>
        <dbReference type="ChEBI" id="CHEBI:17151"/>
        <dbReference type="ChEBI" id="CHEBI:53455"/>
        <dbReference type="ChEBI" id="CHEBI:57783"/>
        <dbReference type="ChEBI" id="CHEBI:58349"/>
        <dbReference type="EC" id="1.1.1.307"/>
    </reaction>
</comment>
<evidence type="ECO:0000313" key="10">
    <source>
        <dbReference type="EMBL" id="KFX42694.1"/>
    </source>
</evidence>
<dbReference type="GO" id="GO:0016491">
    <property type="term" value="F:oxidoreductase activity"/>
    <property type="evidence" value="ECO:0007669"/>
    <property type="project" value="UniProtKB-KW"/>
</dbReference>
<dbReference type="InterPro" id="IPR051704">
    <property type="entry name" value="FAD_aromatic-hydroxylase"/>
</dbReference>
<dbReference type="Gene3D" id="3.50.50.60">
    <property type="entry name" value="FAD/NAD(P)-binding domain"/>
    <property type="match status" value="1"/>
</dbReference>
<feature type="domain" description="NADP-dependent oxidoreductase" evidence="8">
    <location>
        <begin position="399"/>
        <end position="650"/>
    </location>
</feature>
<comment type="catalytic activity">
    <reaction evidence="7">
        <text>xylitol + NAD(+) = D-xylose + NADH + H(+)</text>
        <dbReference type="Rhea" id="RHEA:27441"/>
        <dbReference type="ChEBI" id="CHEBI:15378"/>
        <dbReference type="ChEBI" id="CHEBI:17151"/>
        <dbReference type="ChEBI" id="CHEBI:53455"/>
        <dbReference type="ChEBI" id="CHEBI:57540"/>
        <dbReference type="ChEBI" id="CHEBI:57945"/>
        <dbReference type="EC" id="1.1.1.307"/>
    </reaction>
</comment>
<dbReference type="HOGENOM" id="CLU_396465_0_0_1"/>
<name>A0A093UY86_TALMA</name>
<keyword evidence="2" id="KW-0285">Flavoprotein</keyword>
<organism evidence="10">
    <name type="scientific">Talaromyces marneffei PM1</name>
    <dbReference type="NCBI Taxonomy" id="1077442"/>
    <lineage>
        <taxon>Eukaryota</taxon>
        <taxon>Fungi</taxon>
        <taxon>Dikarya</taxon>
        <taxon>Ascomycota</taxon>
        <taxon>Pezizomycotina</taxon>
        <taxon>Eurotiomycetes</taxon>
        <taxon>Eurotiomycetidae</taxon>
        <taxon>Eurotiales</taxon>
        <taxon>Trichocomaceae</taxon>
        <taxon>Talaromyces</taxon>
        <taxon>Talaromyces sect. Talaromyces</taxon>
    </lineage>
</organism>
<dbReference type="GO" id="GO:0071949">
    <property type="term" value="F:FAD binding"/>
    <property type="evidence" value="ECO:0007669"/>
    <property type="project" value="InterPro"/>
</dbReference>
<protein>
    <recommendedName>
        <fullName evidence="1">D-xylose reductase [NAD(P)H]</fullName>
        <ecNumber evidence="1">1.1.1.307</ecNumber>
    </recommendedName>
</protein>
<dbReference type="InterPro" id="IPR020471">
    <property type="entry name" value="AKR"/>
</dbReference>
<dbReference type="EC" id="1.1.1.307" evidence="1"/>
<reference evidence="10" key="2">
    <citation type="journal article" date="2014" name="PLoS Genet.">
        <title>Signature gene expression reveals novel clues to the molecular mechanisms of dimorphic transition in Penicillium marneffei.</title>
        <authorList>
            <person name="Yang E."/>
            <person name="Wang G."/>
            <person name="Cai J."/>
            <person name="Woo P.C."/>
            <person name="Lau S.K."/>
            <person name="Yuen K.-Y."/>
            <person name="Chow W.-N."/>
            <person name="Lin X."/>
        </authorList>
    </citation>
    <scope>NUCLEOTIDE SEQUENCE</scope>
    <source>
        <strain evidence="10">PM1</strain>
    </source>
</reference>
<evidence type="ECO:0000256" key="4">
    <source>
        <dbReference type="ARBA" id="ARBA00023002"/>
    </source>
</evidence>
<dbReference type="PANTHER" id="PTHR46865:SF2">
    <property type="entry name" value="MONOOXYGENASE"/>
    <property type="match status" value="1"/>
</dbReference>